<dbReference type="InterPro" id="IPR000859">
    <property type="entry name" value="CUB_dom"/>
</dbReference>
<feature type="domain" description="CUB" evidence="12">
    <location>
        <begin position="3059"/>
        <end position="3168"/>
    </location>
</feature>
<dbReference type="InterPro" id="IPR035914">
    <property type="entry name" value="Sperma_CUB_dom_sf"/>
</dbReference>
<organism evidence="14 15">
    <name type="scientific">Cimex lectularius</name>
    <name type="common">Bed bug</name>
    <name type="synonym">Acanthia lectularia</name>
    <dbReference type="NCBI Taxonomy" id="79782"/>
    <lineage>
        <taxon>Eukaryota</taxon>
        <taxon>Metazoa</taxon>
        <taxon>Ecdysozoa</taxon>
        <taxon>Arthropoda</taxon>
        <taxon>Hexapoda</taxon>
        <taxon>Insecta</taxon>
        <taxon>Pterygota</taxon>
        <taxon>Neoptera</taxon>
        <taxon>Paraneoptera</taxon>
        <taxon>Hemiptera</taxon>
        <taxon>Heteroptera</taxon>
        <taxon>Panheteroptera</taxon>
        <taxon>Cimicomorpha</taxon>
        <taxon>Cimicidae</taxon>
        <taxon>Cimex</taxon>
    </lineage>
</organism>
<feature type="domain" description="CUB" evidence="12">
    <location>
        <begin position="2709"/>
        <end position="2821"/>
    </location>
</feature>
<dbReference type="Pfam" id="PF00431">
    <property type="entry name" value="CUB"/>
    <property type="match status" value="22"/>
</dbReference>
<feature type="domain" description="CUB" evidence="12">
    <location>
        <begin position="636"/>
        <end position="746"/>
    </location>
</feature>
<evidence type="ECO:0008006" key="16">
    <source>
        <dbReference type="Google" id="ProtNLM"/>
    </source>
</evidence>
<feature type="domain" description="EGF-like" evidence="13">
    <location>
        <begin position="377"/>
        <end position="414"/>
    </location>
</feature>
<name>A0A8I6SNT5_CIMLE</name>
<dbReference type="FunFam" id="2.60.120.290:FF:000013">
    <property type="entry name" value="Membrane frizzled-related protein"/>
    <property type="match status" value="6"/>
</dbReference>
<feature type="domain" description="CUB" evidence="12">
    <location>
        <begin position="2825"/>
        <end position="2938"/>
    </location>
</feature>
<feature type="domain" description="CUB" evidence="12">
    <location>
        <begin position="1900"/>
        <end position="2011"/>
    </location>
</feature>
<feature type="domain" description="CUB" evidence="12">
    <location>
        <begin position="2021"/>
        <end position="2136"/>
    </location>
</feature>
<keyword evidence="6" id="KW-0472">Membrane</keyword>
<dbReference type="Proteomes" id="UP000494040">
    <property type="component" value="Unassembled WGS sequence"/>
</dbReference>
<feature type="disulfide bond" evidence="10">
    <location>
        <begin position="388"/>
        <end position="405"/>
    </location>
</feature>
<feature type="domain" description="CUB" evidence="12">
    <location>
        <begin position="3524"/>
        <end position="3637"/>
    </location>
</feature>
<dbReference type="SMART" id="SM00181">
    <property type="entry name" value="EGF"/>
    <property type="match status" value="8"/>
</dbReference>
<keyword evidence="15" id="KW-1185">Reference proteome</keyword>
<dbReference type="InterPro" id="IPR049883">
    <property type="entry name" value="NOTCH1_EGF-like"/>
</dbReference>
<feature type="disulfide bond" evidence="10">
    <location>
        <begin position="181"/>
        <end position="190"/>
    </location>
</feature>
<dbReference type="CDD" id="cd22201">
    <property type="entry name" value="cubilin_NTD"/>
    <property type="match status" value="1"/>
</dbReference>
<feature type="domain" description="EGF-like" evidence="13">
    <location>
        <begin position="155"/>
        <end position="191"/>
    </location>
</feature>
<evidence type="ECO:0000256" key="6">
    <source>
        <dbReference type="ARBA" id="ARBA00023136"/>
    </source>
</evidence>
<dbReference type="Pfam" id="PF00008">
    <property type="entry name" value="EGF"/>
    <property type="match status" value="2"/>
</dbReference>
<dbReference type="PROSITE" id="PS00022">
    <property type="entry name" value="EGF_1"/>
    <property type="match status" value="4"/>
</dbReference>
<evidence type="ECO:0000256" key="11">
    <source>
        <dbReference type="SAM" id="SignalP"/>
    </source>
</evidence>
<feature type="domain" description="CUB" evidence="12">
    <location>
        <begin position="2249"/>
        <end position="2366"/>
    </location>
</feature>
<dbReference type="Pfam" id="PF07645">
    <property type="entry name" value="EGF_CA"/>
    <property type="match status" value="3"/>
</dbReference>
<feature type="domain" description="CUB" evidence="12">
    <location>
        <begin position="1560"/>
        <end position="1669"/>
    </location>
</feature>
<evidence type="ECO:0000256" key="5">
    <source>
        <dbReference type="ARBA" id="ARBA00022737"/>
    </source>
</evidence>
<dbReference type="FunFam" id="2.60.120.290:FF:000005">
    <property type="entry name" value="Procollagen C-endopeptidase enhancer 1"/>
    <property type="match status" value="3"/>
</dbReference>
<dbReference type="InterPro" id="IPR001881">
    <property type="entry name" value="EGF-like_Ca-bd_dom"/>
</dbReference>
<dbReference type="PROSITE" id="PS01186">
    <property type="entry name" value="EGF_2"/>
    <property type="match status" value="2"/>
</dbReference>
<dbReference type="Gene3D" id="2.60.120.290">
    <property type="entry name" value="Spermadhesin, CUB domain"/>
    <property type="match status" value="26"/>
</dbReference>
<feature type="domain" description="CUB" evidence="12">
    <location>
        <begin position="2368"/>
        <end position="2487"/>
    </location>
</feature>
<dbReference type="SUPFAM" id="SSF57184">
    <property type="entry name" value="Growth factor receptor domain"/>
    <property type="match status" value="1"/>
</dbReference>
<feature type="disulfide bond" evidence="9">
    <location>
        <begin position="1440"/>
        <end position="1467"/>
    </location>
</feature>
<dbReference type="PANTHER" id="PTHR24251:SF37">
    <property type="entry name" value="CUB DOMAIN-CONTAINING PROTEIN"/>
    <property type="match status" value="1"/>
</dbReference>
<comment type="caution">
    <text evidence="10">Lacks conserved residue(s) required for the propagation of feature annotation.</text>
</comment>
<dbReference type="GO" id="GO:0005886">
    <property type="term" value="C:plasma membrane"/>
    <property type="evidence" value="ECO:0007669"/>
    <property type="project" value="UniProtKB-SubCell"/>
</dbReference>
<evidence type="ECO:0000256" key="1">
    <source>
        <dbReference type="ARBA" id="ARBA00004236"/>
    </source>
</evidence>
<dbReference type="PROSITE" id="PS50026">
    <property type="entry name" value="EGF_3"/>
    <property type="match status" value="5"/>
</dbReference>
<keyword evidence="5" id="KW-0677">Repeat</keyword>
<evidence type="ECO:0000256" key="3">
    <source>
        <dbReference type="ARBA" id="ARBA00022536"/>
    </source>
</evidence>
<dbReference type="RefSeq" id="XP_024084946.1">
    <property type="nucleotide sequence ID" value="XM_024229178.1"/>
</dbReference>
<feature type="domain" description="EGF-like" evidence="13">
    <location>
        <begin position="466"/>
        <end position="505"/>
    </location>
</feature>
<dbReference type="InterPro" id="IPR000152">
    <property type="entry name" value="EGF-type_Asp/Asn_hydroxyl_site"/>
</dbReference>
<comment type="subcellular location">
    <subcellularLocation>
        <location evidence="1">Cell membrane</location>
    </subcellularLocation>
</comment>
<sequence length="3650" mass="410658">MFSLIIGFGFIVSYVSCEHDYGPYSYQPMILTDDGHLTISSGYNGNISLVTQGEGVIYFNDNDLLDIIALVKNATLHNSFGKIRSWMDVLKGMNRDIQSNKKNLLSLSKLFGIKENGTYKPYIKSSALQKLGLSWARIKYKGLSLKVKNMARSMQRNNCLRNQCKHGATCFSIYRKVQCICPTNWKGKFCDVDVDECAVFNGTDLGCQNGATCVNTAGSYKCNCVDGWYGLHCTTKENDCAKAKSEELCGHGICVQDGHGPSCICDQGWTVPSSAIGDGKKLLSCTEDVNECNATVLPCSHDPLVPCINTPGSFECGSCPPGYIGNGRQCADVDECQTDNGGCSTNPFVQCINTRGNSICLTCPPGYSGDGKSCEFTNNYCANDNGGCHRLANCSFNAGLNMVTCHCPSGYVGTGLGTNGCIEDSSAVDGCSSMPCMNNGRCSPLDGGNHTCFCTPYFFGENCEKAHTSCTTNPCQNGGTCVATTYFLRDFWCRCTPGYSGVLCDKRDTECIGHFTAPVGNLTWRPSFHDRDSKWTYKSCSWTIQTGEFQALKVIFTEFSFPSSTPPCTDSSSQALRLKVYDGLSRDSNLIGVYCGNTEPPKLIISSRNSLRFDVEGHLPSSASLNLNWMSIERKCGYDVQVKGRGNIISPKFPGYYPKNSQCEWSLSAPPGKRLKLVFHLLDIGKDVKCGDSYVAISVDEFESMYKFCGTSTPEDMVTPANSAEIVFRSDNTSVGKGFKLEYSEIEGYPGCGGILTDRSGSISLPGLQPSFEFILQCEWKIQVPPYEKIKIQFNDLKLVLTCLFEEIKIYDGPSKKSKLIDRVCENEVPPPFMSTSNILTVVYTFENLHFNKTGLFQISYTTVCEKTLTEESGVIQSPNYPKPYPSDINCVYSISRPAMTSIILSIIDVDMQLNEACDLESLTIYDGNSVEFPVLGKFCGNRSTETLTSTYNMIYLKFSTNNDFSRGRGFYINYTTVQTNCGGIFSKSVGYINNDNFLNVKECTWFIIAKPGHVIHLDWQDYLLQRTDCSKRYLILYTNVTQVTNNPQLGEKYCRHSPPSLTSTSNTIIIKTYSLGSDIFKFKLLYSIEKDTTCVRRLSATTGTITSPNYPKTYPPFLNCEWKITVKSGKQIRLIIKEFYLDDSFNCEEDYLEIRNGETATSPLIGRFCKMIPKEMTSHYNQLYLKFVTNYISYSKGFVISWDGASNGCGGVMDALSGSIVSPNYPYSYGHNADCYWKIVVPVGNKIQLTIVDIDLEPRENCLDFLEIFDGKNKFAKSFGRFCTKAHLQTFTSTSNFLFLKFFSDHYLQGNGFHVTYSTVCNTVLKGHRGSIESPGFHSLGYFYECQWIIDAPLGNRIQIAISHFTMNNFLRGDNCSDNYLQIQERDENGKITTLLDKRCRSETIPEITSNQTRVLINYKTTLFTSENGFRLDWEVVGCGGVFKDKMEGEFSSPGYPNKYNNSMECEWHISVPLKNNIQLQIYDIQLETTFDCENDHLTIYGGKDDSAPKLATLCHPAPGNTPYLVTTTGNNAFVRFVSDFSKTAKGFLASFAVFPDGCGGEFSGYKGIVQSQNYPQNYDPKSDCEYVIRIDNGLKINLTFTDFNIKSNENCADAYVELYDEEYEPLGKFCGSQIPPSTIFPSNLAYIRLKSDGQLSSKGFSANYDTICGKTIELKDMYSQTLESDFLLTNSFMQSVSNCTWTIVSYDPSKHVTLLFSSLQLDPYENSKSKAYIAVYAGYNTSVTPFRNITGNKIPPSIKVPGPVATIIYHQKYGTSFGLDYTLTENACGIYMHAEEGRITSPNYPDNYPPNTECVWTIYLSPGNRVFLYFTEFDIRHTEHCNEDFLEIREARSNKLVGVFCNDTLPETIESNVTLWIIFKSSESGVGKGFVLDFELKIGGTFKGPAGTISSPDYPALHGLTSKVYTWLISASPGSLLRITIEDYDIITSYDDDCEENGGLQIYDGYTSETEIWKAICQVESPFTSRNSAVFIQMRNISPSKFLISWEEIGNTSLSDNACNSTIFISGHQGGNSSYNLSSPGFPDRYSTDLHCTWFIKTDIENHVVIDFKLVDLHNFYECYDNIKVYDLDRNKPPKTICRHTDTKTITGGRTLKVTFDSSEMTGGIGFLATVRVECGGSISEPDGIIKLPAVRNASLDCQWIINAKPGQKVKIEFRKFEFPASNSCISSYVMLRNGKYPESPYLGLGKYCGKTKPPELQSSGNRVFIRFKQESNEEIEIFYQAISPNCKQKLYLSRQDVQSINISTPNYPSLVPPHSICSWVIITNADDSLHFQLSTKLLFPTDNQCEKHYLEVREGSSERGHLIHKFCSHSASFFNTEGNALFVKYFADIPDSTVGFSATVSLSKCGGTIIDHDMTITSPRFPKSYEPDTKCEWIFRNREYGGFQVYFDQFKIANKQEECNNSTSHDILSITEIDTGKQTFFCNAYFDKYSAFFSESPEIKIVFTTQKNTYALEDLGFSLSVYRKQATIGERKNEITSPGYPNGITTISGHHDIWIYYDNRITLMIIDFDWPFSNSTENYVYFYNEKNILITKLNGFQPNGTIVETTSGSMKVVFRCNECEGHRGFKASIIYTNPAKCGGRLNGLNGSMAFSYPNLHSFFCNWNLQIAENMTYSVNIAGNLVKTYDQCEQDTPTFDLTTEDQKFCRSKEHHNYTFYFTTGDVHIQAFGSQPSADQSLNFTLNWTSYACGGLITSSNILLSPGFPNNYKPNIDCLWKFEINDWNPLKIRFNNFTLEDDCDHDYLEITKGQDYSRVLVGREKYCGSIVPADLIAGMQFVLFHLHTDSKNEFQGFNISLVTLPQYCGSFESGYNGVINSENYPNQYKNDAECEFVIHVQDGYHIGIKFSERIQIEKSDNCTNDYLEFFDRVAGTWISIAKICGRESVPPLNSTSNQMKILFRTNHNVTGAGFRLYWNTNCGGVFEASKTPKYINSPGYPIKYAGPFVCNYTIVAETEIIKGHFLDFKLQEETQSICDSDYIEIISWTYNRNSFTRTVSKKYCGTKPPEEIESIRSITIMFVVDRNNDFTGFQLEYFVDECGGKVDEPTEITFSIPPTPDTRTCTWFVTAPKNRIVQISVRILRTICLRQKFQLFNSTLAFNKKDPVKSLCGYTSRKYHPISMKTNEAVIYFFSMFSVSGNSFSIDVFFSYECGGTITLNKNETVSFAIPKDDRAAFACLWEVIAPEDKTIIIKFTDVTMPTPCSINLHVNDGGPDDDDIYMDCLENELQISSTESRITFEAFSHDPLSNVSFNVHLQLYTSPCGKRVLEVTNDIKVLTSPNYPGHYPPGLNCVWLLESNSPFMVLHFEDVDIFDNKCMDYLNVDDVRQGFNRPMEFIGISMYLQSKAPDGFRICKNMSSFDYYPNERTVTVKFISGQQVSNHHGFKLTYTAQSCTRNYTNNYGSVNLRTVSKCHLVIQPKEPNRTISIYINLVQFSFKGDCALNALKIYDGLELSNEKILTERCNDALLDPVFSTGPVVTIEFNVNEPGGILEFIYTTTDKGRGCGGTLMGLQGVFTSPLYPNTYRENRTCVWNIETHDKYKIVLEFKELDMGSRETCSSNYVEVYNVANSGDRKKIRTFCGEDQPAIIWGSSKRMEVVFRTTYQNEGQGFNAFYRSEKEMPFSRATVDQS</sequence>
<feature type="domain" description="EGF-like" evidence="13">
    <location>
        <begin position="427"/>
        <end position="464"/>
    </location>
</feature>
<keyword evidence="8" id="KW-0325">Glycoprotein</keyword>
<evidence type="ECO:0000256" key="4">
    <source>
        <dbReference type="ARBA" id="ARBA00022729"/>
    </source>
</evidence>
<feature type="disulfide bond" evidence="10">
    <location>
        <begin position="454"/>
        <end position="463"/>
    </location>
</feature>
<keyword evidence="3 10" id="KW-0245">EGF-like domain</keyword>
<dbReference type="PROSITE" id="PS01187">
    <property type="entry name" value="EGF_CA"/>
    <property type="match status" value="1"/>
</dbReference>
<dbReference type="CDD" id="cd00053">
    <property type="entry name" value="EGF"/>
    <property type="match status" value="1"/>
</dbReference>
<dbReference type="CDD" id="cd00054">
    <property type="entry name" value="EGF_CA"/>
    <property type="match status" value="4"/>
</dbReference>
<dbReference type="InterPro" id="IPR018097">
    <property type="entry name" value="EGF_Ca-bd_CS"/>
</dbReference>
<evidence type="ECO:0000256" key="2">
    <source>
        <dbReference type="ARBA" id="ARBA00022475"/>
    </source>
</evidence>
<feature type="domain" description="EGF-like" evidence="13">
    <location>
        <begin position="193"/>
        <end position="234"/>
    </location>
</feature>
<dbReference type="EnsemblMetazoa" id="XM_024229178.1">
    <property type="protein sequence ID" value="XP_024084946.1"/>
    <property type="gene ID" value="LOC106664257"/>
</dbReference>
<feature type="domain" description="CUB" evidence="12">
    <location>
        <begin position="1210"/>
        <end position="1321"/>
    </location>
</feature>
<feature type="domain" description="CUB" evidence="12">
    <location>
        <begin position="2600"/>
        <end position="2708"/>
    </location>
</feature>
<feature type="domain" description="CUB" evidence="12">
    <location>
        <begin position="1095"/>
        <end position="1206"/>
    </location>
</feature>
<keyword evidence="2" id="KW-1003">Cell membrane</keyword>
<dbReference type="Gene3D" id="2.10.25.10">
    <property type="entry name" value="Laminin"/>
    <property type="match status" value="6"/>
</dbReference>
<dbReference type="PANTHER" id="PTHR24251">
    <property type="entry name" value="OVOCHYMASE-RELATED"/>
    <property type="match status" value="1"/>
</dbReference>
<dbReference type="GO" id="GO:0005509">
    <property type="term" value="F:calcium ion binding"/>
    <property type="evidence" value="ECO:0007669"/>
    <property type="project" value="InterPro"/>
</dbReference>
<evidence type="ECO:0000313" key="14">
    <source>
        <dbReference type="EnsemblMetazoa" id="XP_024084946.1"/>
    </source>
</evidence>
<dbReference type="GeneID" id="106664257"/>
<evidence type="ECO:0000256" key="8">
    <source>
        <dbReference type="ARBA" id="ARBA00023180"/>
    </source>
</evidence>
<feature type="domain" description="CUB" evidence="12">
    <location>
        <begin position="752"/>
        <end position="864"/>
    </location>
</feature>
<feature type="domain" description="CUB" evidence="12">
    <location>
        <begin position="2939"/>
        <end position="3057"/>
    </location>
</feature>
<evidence type="ECO:0000259" key="12">
    <source>
        <dbReference type="PROSITE" id="PS01180"/>
    </source>
</evidence>
<dbReference type="KEGG" id="clec:106664257"/>
<feature type="disulfide bond" evidence="10">
    <location>
        <begin position="224"/>
        <end position="233"/>
    </location>
</feature>
<dbReference type="InterPro" id="IPR009030">
    <property type="entry name" value="Growth_fac_rcpt_cys_sf"/>
</dbReference>
<feature type="domain" description="CUB" evidence="12">
    <location>
        <begin position="1670"/>
        <end position="1786"/>
    </location>
</feature>
<accession>A0A8I6SNT5</accession>
<evidence type="ECO:0000256" key="7">
    <source>
        <dbReference type="ARBA" id="ARBA00023157"/>
    </source>
</evidence>
<evidence type="ECO:0000256" key="10">
    <source>
        <dbReference type="PROSITE-ProRule" id="PRU00076"/>
    </source>
</evidence>
<dbReference type="FunFam" id="2.10.25.10:FF:000260">
    <property type="entry name" value="Notch receptor 4"/>
    <property type="match status" value="1"/>
</dbReference>
<keyword evidence="4 11" id="KW-0732">Signal</keyword>
<feature type="domain" description="CUB" evidence="12">
    <location>
        <begin position="1790"/>
        <end position="1899"/>
    </location>
</feature>
<dbReference type="SUPFAM" id="SSF57196">
    <property type="entry name" value="EGF/Laminin"/>
    <property type="match status" value="4"/>
</dbReference>
<dbReference type="FunFam" id="2.10.25.10:FF:000038">
    <property type="entry name" value="Fibrillin 2"/>
    <property type="match status" value="1"/>
</dbReference>
<dbReference type="PROSITE" id="PS00010">
    <property type="entry name" value="ASX_HYDROXYL"/>
    <property type="match status" value="1"/>
</dbReference>
<evidence type="ECO:0000256" key="9">
    <source>
        <dbReference type="PROSITE-ProRule" id="PRU00059"/>
    </source>
</evidence>
<dbReference type="SUPFAM" id="SSF49854">
    <property type="entry name" value="Spermadhesin, CUB domain"/>
    <property type="match status" value="26"/>
</dbReference>
<feature type="domain" description="CUB" evidence="12">
    <location>
        <begin position="1322"/>
        <end position="1438"/>
    </location>
</feature>
<dbReference type="SMART" id="SM00042">
    <property type="entry name" value="CUB"/>
    <property type="match status" value="24"/>
</dbReference>
<feature type="domain" description="CUB" evidence="12">
    <location>
        <begin position="511"/>
        <end position="632"/>
    </location>
</feature>
<proteinExistence type="predicted"/>
<feature type="disulfide bond" evidence="9">
    <location>
        <begin position="2650"/>
        <end position="2667"/>
    </location>
</feature>
<reference evidence="14" key="1">
    <citation type="submission" date="2022-01" db="UniProtKB">
        <authorList>
            <consortium name="EnsemblMetazoa"/>
        </authorList>
    </citation>
    <scope>IDENTIFICATION</scope>
</reference>
<protein>
    <recommendedName>
        <fullName evidence="16">Cubilin</fullName>
    </recommendedName>
</protein>
<dbReference type="SMART" id="SM00179">
    <property type="entry name" value="EGF_CA"/>
    <property type="match status" value="6"/>
</dbReference>
<evidence type="ECO:0000313" key="15">
    <source>
        <dbReference type="Proteomes" id="UP000494040"/>
    </source>
</evidence>
<feature type="domain" description="CUB" evidence="12">
    <location>
        <begin position="1440"/>
        <end position="1556"/>
    </location>
</feature>
<feature type="domain" description="CUB" evidence="12">
    <location>
        <begin position="982"/>
        <end position="1090"/>
    </location>
</feature>
<dbReference type="OMA" id="RGFTVRW"/>
<dbReference type="OrthoDB" id="10009301at2759"/>
<feature type="disulfide bond" evidence="9">
    <location>
        <begin position="636"/>
        <end position="663"/>
    </location>
</feature>
<dbReference type="PROSITE" id="PS01180">
    <property type="entry name" value="CUB"/>
    <property type="match status" value="24"/>
</dbReference>
<feature type="signal peptide" evidence="11">
    <location>
        <begin position="1"/>
        <end position="17"/>
    </location>
</feature>
<keyword evidence="7 10" id="KW-1015">Disulfide bond</keyword>
<feature type="domain" description="CUB" evidence="12">
    <location>
        <begin position="2137"/>
        <end position="2245"/>
    </location>
</feature>
<feature type="chain" id="PRO_5035237115" description="Cubilin" evidence="11">
    <location>
        <begin position="18"/>
        <end position="3650"/>
    </location>
</feature>
<feature type="domain" description="CUB" evidence="12">
    <location>
        <begin position="865"/>
        <end position="978"/>
    </location>
</feature>
<dbReference type="CDD" id="cd00041">
    <property type="entry name" value="CUB"/>
    <property type="match status" value="22"/>
</dbReference>
<dbReference type="InterPro" id="IPR000742">
    <property type="entry name" value="EGF"/>
</dbReference>
<feature type="disulfide bond" evidence="10">
    <location>
        <begin position="495"/>
        <end position="504"/>
    </location>
</feature>
<evidence type="ECO:0000259" key="13">
    <source>
        <dbReference type="PROSITE" id="PS50026"/>
    </source>
</evidence>
<feature type="domain" description="CUB" evidence="12">
    <location>
        <begin position="3282"/>
        <end position="3411"/>
    </location>
</feature>